<feature type="non-terminal residue" evidence="1">
    <location>
        <position position="1"/>
    </location>
</feature>
<evidence type="ECO:0000313" key="1">
    <source>
        <dbReference type="EMBL" id="CAF4723393.1"/>
    </source>
</evidence>
<sequence length="61" mass="6912">IDTSPRKHTIVKIEPLHFNIANDNQQSNRANDARRDEAVNTVNSTFRSDNSVQTDLQIAPH</sequence>
<feature type="non-terminal residue" evidence="1">
    <location>
        <position position="61"/>
    </location>
</feature>
<name>A0A8S3AP57_9BILA</name>
<dbReference type="EMBL" id="CAJOBJ010157058">
    <property type="protein sequence ID" value="CAF4830817.1"/>
    <property type="molecule type" value="Genomic_DNA"/>
</dbReference>
<evidence type="ECO:0000313" key="3">
    <source>
        <dbReference type="Proteomes" id="UP000681967"/>
    </source>
</evidence>
<organism evidence="1 3">
    <name type="scientific">Rotaria magnacalcarata</name>
    <dbReference type="NCBI Taxonomy" id="392030"/>
    <lineage>
        <taxon>Eukaryota</taxon>
        <taxon>Metazoa</taxon>
        <taxon>Spiralia</taxon>
        <taxon>Gnathifera</taxon>
        <taxon>Rotifera</taxon>
        <taxon>Eurotatoria</taxon>
        <taxon>Bdelloidea</taxon>
        <taxon>Philodinida</taxon>
        <taxon>Philodinidae</taxon>
        <taxon>Rotaria</taxon>
    </lineage>
</organism>
<comment type="caution">
    <text evidence="1">The sequence shown here is derived from an EMBL/GenBank/DDBJ whole genome shotgun (WGS) entry which is preliminary data.</text>
</comment>
<accession>A0A8S3AP57</accession>
<dbReference type="AlphaFoldDB" id="A0A8S3AP57"/>
<gene>
    <name evidence="1" type="ORF">BYL167_LOCUS44971</name>
    <name evidence="2" type="ORF">GIL414_LOCUS48445</name>
</gene>
<dbReference type="EMBL" id="CAJOBH010123459">
    <property type="protein sequence ID" value="CAF4723393.1"/>
    <property type="molecule type" value="Genomic_DNA"/>
</dbReference>
<evidence type="ECO:0000313" key="2">
    <source>
        <dbReference type="EMBL" id="CAF4830817.1"/>
    </source>
</evidence>
<protein>
    <submittedName>
        <fullName evidence="1">Uncharacterized protein</fullName>
    </submittedName>
</protein>
<reference evidence="1" key="1">
    <citation type="submission" date="2021-02" db="EMBL/GenBank/DDBJ databases">
        <authorList>
            <person name="Nowell W R."/>
        </authorList>
    </citation>
    <scope>NUCLEOTIDE SEQUENCE</scope>
</reference>
<dbReference type="Proteomes" id="UP000681967">
    <property type="component" value="Unassembled WGS sequence"/>
</dbReference>
<dbReference type="Proteomes" id="UP000681720">
    <property type="component" value="Unassembled WGS sequence"/>
</dbReference>
<proteinExistence type="predicted"/>